<reference evidence="1 2" key="1">
    <citation type="journal article" date="2015" name="Genome Announc.">
        <title>Draft Genome Sequences of Marine Isolates of Thalassomonas viridans and Thalassomonas actiniarum.</title>
        <authorList>
            <person name="Olonade I."/>
            <person name="van Zyl L.J."/>
            <person name="Trindade M."/>
        </authorList>
    </citation>
    <scope>NUCLEOTIDE SEQUENCE [LARGE SCALE GENOMIC DNA]</scope>
    <source>
        <strain evidence="1 2">A5K-106</strain>
    </source>
</reference>
<proteinExistence type="predicted"/>
<protein>
    <submittedName>
        <fullName evidence="1">Uncharacterized protein</fullName>
    </submittedName>
</protein>
<sequence>MSIWRNLTMVLALLLVVYTANFAAVPFFKVSDEQSRVKHSETVMSERAQFSFLGEDDDFDGYFNPPRGLQATAPVFAAEVQSEPEYVLEIEFFATELAPAFFKNLSNPPLAPIWHQQLTHHHQACRISGWKDGNCLYSGRITYHS</sequence>
<gene>
    <name evidence="1" type="ORF">SG35_025420</name>
</gene>
<evidence type="ECO:0000313" key="1">
    <source>
        <dbReference type="EMBL" id="WDD98554.1"/>
    </source>
</evidence>
<dbReference type="Proteomes" id="UP000032568">
    <property type="component" value="Chromosome"/>
</dbReference>
<evidence type="ECO:0000313" key="2">
    <source>
        <dbReference type="Proteomes" id="UP000032568"/>
    </source>
</evidence>
<reference evidence="1 2" key="2">
    <citation type="journal article" date="2022" name="Mar. Drugs">
        <title>Bioassay-Guided Fractionation Leads to the Detection of Cholic Acid Generated by the Rare Thalassomonas sp.</title>
        <authorList>
            <person name="Pheiffer F."/>
            <person name="Schneider Y.K."/>
            <person name="Hansen E.H."/>
            <person name="Andersen J.H."/>
            <person name="Isaksson J."/>
            <person name="Busche T."/>
            <person name="R C."/>
            <person name="Kalinowski J."/>
            <person name="Zyl L.V."/>
            <person name="Trindade M."/>
        </authorList>
    </citation>
    <scope>NUCLEOTIDE SEQUENCE [LARGE SCALE GENOMIC DNA]</scope>
    <source>
        <strain evidence="1 2">A5K-106</strain>
    </source>
</reference>
<keyword evidence="2" id="KW-1185">Reference proteome</keyword>
<dbReference type="EMBL" id="CP059735">
    <property type="protein sequence ID" value="WDD98554.1"/>
    <property type="molecule type" value="Genomic_DNA"/>
</dbReference>
<dbReference type="RefSeq" id="WP_152646654.1">
    <property type="nucleotide sequence ID" value="NZ_CP059735.1"/>
</dbReference>
<organism evidence="1 2">
    <name type="scientific">Thalassomonas actiniarum</name>
    <dbReference type="NCBI Taxonomy" id="485447"/>
    <lineage>
        <taxon>Bacteria</taxon>
        <taxon>Pseudomonadati</taxon>
        <taxon>Pseudomonadota</taxon>
        <taxon>Gammaproteobacteria</taxon>
        <taxon>Alteromonadales</taxon>
        <taxon>Colwelliaceae</taxon>
        <taxon>Thalassomonas</taxon>
    </lineage>
</organism>
<dbReference type="KEGG" id="tact:SG35_025420"/>
<name>A0AAE9YNW6_9GAMM</name>
<accession>A0AAE9YNW6</accession>
<dbReference type="AlphaFoldDB" id="A0AAE9YNW6"/>